<protein>
    <submittedName>
        <fullName evidence="1">Cadmium-induced protein AS8</fullName>
    </submittedName>
</protein>
<dbReference type="OrthoDB" id="1865891at2759"/>
<evidence type="ECO:0000313" key="1">
    <source>
        <dbReference type="EMBL" id="KAB1200392.1"/>
    </source>
</evidence>
<keyword evidence="2" id="KW-1185">Reference proteome</keyword>
<sequence>MGVGIGCGVGWGPGFGPEVIGYVGAGCGVGFNVGITLAGFGIGLPANWLFEVPYKAVMAAKSGASELAHSSGLLSSKDIAGAGWNNVAPCISGLPKEAYRRFSSFKQIHSSDKEVDLFGWKSILPVPNRSVWESLGTFHHGFFHARKNEGPLNLWHRFLA</sequence>
<name>A0A6A1UJI9_9ROSI</name>
<organism evidence="1 2">
    <name type="scientific">Morella rubra</name>
    <name type="common">Chinese bayberry</name>
    <dbReference type="NCBI Taxonomy" id="262757"/>
    <lineage>
        <taxon>Eukaryota</taxon>
        <taxon>Viridiplantae</taxon>
        <taxon>Streptophyta</taxon>
        <taxon>Embryophyta</taxon>
        <taxon>Tracheophyta</taxon>
        <taxon>Spermatophyta</taxon>
        <taxon>Magnoliopsida</taxon>
        <taxon>eudicotyledons</taxon>
        <taxon>Gunneridae</taxon>
        <taxon>Pentapetalae</taxon>
        <taxon>rosids</taxon>
        <taxon>fabids</taxon>
        <taxon>Fagales</taxon>
        <taxon>Myricaceae</taxon>
        <taxon>Morella</taxon>
    </lineage>
</organism>
<dbReference type="EMBL" id="RXIC02000169">
    <property type="protein sequence ID" value="KAB1200392.1"/>
    <property type="molecule type" value="Genomic_DNA"/>
</dbReference>
<dbReference type="PANTHER" id="PTHR36778:SF1">
    <property type="entry name" value="CADMIUM-INDUCED PROTEIN AS8"/>
    <property type="match status" value="1"/>
</dbReference>
<dbReference type="PANTHER" id="PTHR36778">
    <property type="entry name" value="CADMIUM-INDUCED PROTEIN AS8"/>
    <property type="match status" value="1"/>
</dbReference>
<proteinExistence type="predicted"/>
<accession>A0A6A1UJI9</accession>
<reference evidence="1 2" key="1">
    <citation type="journal article" date="2019" name="Plant Biotechnol. J.">
        <title>The red bayberry genome and genetic basis of sex determination.</title>
        <authorList>
            <person name="Jia H.M."/>
            <person name="Jia H.J."/>
            <person name="Cai Q.L."/>
            <person name="Wang Y."/>
            <person name="Zhao H.B."/>
            <person name="Yang W.F."/>
            <person name="Wang G.Y."/>
            <person name="Li Y.H."/>
            <person name="Zhan D.L."/>
            <person name="Shen Y.T."/>
            <person name="Niu Q.F."/>
            <person name="Chang L."/>
            <person name="Qiu J."/>
            <person name="Zhao L."/>
            <person name="Xie H.B."/>
            <person name="Fu W.Y."/>
            <person name="Jin J."/>
            <person name="Li X.W."/>
            <person name="Jiao Y."/>
            <person name="Zhou C.C."/>
            <person name="Tu T."/>
            <person name="Chai C.Y."/>
            <person name="Gao J.L."/>
            <person name="Fan L.J."/>
            <person name="van de Weg E."/>
            <person name="Wang J.Y."/>
            <person name="Gao Z.S."/>
        </authorList>
    </citation>
    <scope>NUCLEOTIDE SEQUENCE [LARGE SCALE GENOMIC DNA]</scope>
    <source>
        <tissue evidence="1">Leaves</tissue>
    </source>
</reference>
<dbReference type="AlphaFoldDB" id="A0A6A1UJI9"/>
<comment type="caution">
    <text evidence="1">The sequence shown here is derived from an EMBL/GenBank/DDBJ whole genome shotgun (WGS) entry which is preliminary data.</text>
</comment>
<evidence type="ECO:0000313" key="2">
    <source>
        <dbReference type="Proteomes" id="UP000516437"/>
    </source>
</evidence>
<dbReference type="Proteomes" id="UP000516437">
    <property type="component" value="Unassembled WGS sequence"/>
</dbReference>
<dbReference type="InterPro" id="IPR037735">
    <property type="entry name" value="AS8-like"/>
</dbReference>
<gene>
    <name evidence="1" type="ORF">CJ030_MR0G007458</name>
</gene>